<dbReference type="PROSITE" id="PS50048">
    <property type="entry name" value="ZN2_CY6_FUNGAL_2"/>
    <property type="match status" value="1"/>
</dbReference>
<feature type="region of interest" description="Disordered" evidence="2">
    <location>
        <begin position="269"/>
        <end position="299"/>
    </location>
</feature>
<dbReference type="InterPro" id="IPR036864">
    <property type="entry name" value="Zn2-C6_fun-type_DNA-bd_sf"/>
</dbReference>
<dbReference type="STRING" id="321146.A0A139H1M6"/>
<dbReference type="Proteomes" id="UP000070133">
    <property type="component" value="Unassembled WGS sequence"/>
</dbReference>
<feature type="compositionally biased region" description="Polar residues" evidence="2">
    <location>
        <begin position="123"/>
        <end position="137"/>
    </location>
</feature>
<accession>A0A139H1M6</accession>
<dbReference type="Gene3D" id="4.10.240.10">
    <property type="entry name" value="Zn(2)-C6 fungal-type DNA-binding domain"/>
    <property type="match status" value="1"/>
</dbReference>
<dbReference type="GO" id="GO:0000981">
    <property type="term" value="F:DNA-binding transcription factor activity, RNA polymerase II-specific"/>
    <property type="evidence" value="ECO:0007669"/>
    <property type="project" value="InterPro"/>
</dbReference>
<dbReference type="EMBL" id="LFZN01000177">
    <property type="protein sequence ID" value="KXS96357.1"/>
    <property type="molecule type" value="Genomic_DNA"/>
</dbReference>
<gene>
    <name evidence="4" type="ORF">AC578_3081</name>
</gene>
<dbReference type="GO" id="GO:0008270">
    <property type="term" value="F:zinc ion binding"/>
    <property type="evidence" value="ECO:0007669"/>
    <property type="project" value="InterPro"/>
</dbReference>
<proteinExistence type="predicted"/>
<feature type="domain" description="Zn(2)-C6 fungal-type" evidence="3">
    <location>
        <begin position="519"/>
        <end position="550"/>
    </location>
</feature>
<evidence type="ECO:0000313" key="5">
    <source>
        <dbReference type="Proteomes" id="UP000070133"/>
    </source>
</evidence>
<dbReference type="InterPro" id="IPR001138">
    <property type="entry name" value="Zn2Cys6_DnaBD"/>
</dbReference>
<feature type="compositionally biased region" description="Pro residues" evidence="2">
    <location>
        <begin position="415"/>
        <end position="432"/>
    </location>
</feature>
<dbReference type="CDD" id="cd00067">
    <property type="entry name" value="GAL4"/>
    <property type="match status" value="1"/>
</dbReference>
<dbReference type="Pfam" id="PF00172">
    <property type="entry name" value="Zn_clus"/>
    <property type="match status" value="1"/>
</dbReference>
<keyword evidence="1" id="KW-0539">Nucleus</keyword>
<comment type="caution">
    <text evidence="4">The sequence shown here is derived from an EMBL/GenBank/DDBJ whole genome shotgun (WGS) entry which is preliminary data.</text>
</comment>
<dbReference type="AlphaFoldDB" id="A0A139H1M6"/>
<feature type="region of interest" description="Disordered" evidence="2">
    <location>
        <begin position="122"/>
        <end position="142"/>
    </location>
</feature>
<keyword evidence="5" id="KW-1185">Reference proteome</keyword>
<reference evidence="4 5" key="1">
    <citation type="submission" date="2015-07" db="EMBL/GenBank/DDBJ databases">
        <title>Comparative genomics of the Sigatoka disease complex on banana suggests a link between parallel evolutionary changes in Pseudocercospora fijiensis and Pseudocercospora eumusae and increased virulence on the banana host.</title>
        <authorList>
            <person name="Chang T.-C."/>
            <person name="Salvucci A."/>
            <person name="Crous P.W."/>
            <person name="Stergiopoulos I."/>
        </authorList>
    </citation>
    <scope>NUCLEOTIDE SEQUENCE [LARGE SCALE GENOMIC DNA]</scope>
    <source>
        <strain evidence="4 5">CBS 114824</strain>
    </source>
</reference>
<dbReference type="SMART" id="SM00066">
    <property type="entry name" value="GAL4"/>
    <property type="match status" value="1"/>
</dbReference>
<name>A0A139H1M6_9PEZI</name>
<feature type="compositionally biased region" description="Low complexity" evidence="2">
    <location>
        <begin position="433"/>
        <end position="442"/>
    </location>
</feature>
<feature type="region of interest" description="Disordered" evidence="2">
    <location>
        <begin position="476"/>
        <end position="503"/>
    </location>
</feature>
<evidence type="ECO:0000256" key="2">
    <source>
        <dbReference type="SAM" id="MobiDB-lite"/>
    </source>
</evidence>
<evidence type="ECO:0000256" key="1">
    <source>
        <dbReference type="ARBA" id="ARBA00023242"/>
    </source>
</evidence>
<dbReference type="PROSITE" id="PS00463">
    <property type="entry name" value="ZN2_CY6_FUNGAL_1"/>
    <property type="match status" value="1"/>
</dbReference>
<protein>
    <recommendedName>
        <fullName evidence="3">Zn(2)-C6 fungal-type domain-containing protein</fullName>
    </recommendedName>
</protein>
<dbReference type="SUPFAM" id="SSF57701">
    <property type="entry name" value="Zn2/Cys6 DNA-binding domain"/>
    <property type="match status" value="1"/>
</dbReference>
<feature type="region of interest" description="Disordered" evidence="2">
    <location>
        <begin position="321"/>
        <end position="451"/>
    </location>
</feature>
<sequence>MVTKSIFKTIVTIQLPPPRNASIMARVSFGSRAGSMSDYNGGNVSVNVFSQPIASGPFDSLDALSEALKSVVNSAAANAALQCSTVELRLSLNAVIPLVRPSIGPYAEGGDHDLPPEFKTGFFDTSTSEPGTEQGTQHPKAPVSAIINIVDPRGSQIVQRAASRGIQQVVQAVDGFRYSFNNAWAAKDGEGSRFSYICQDSMQNKDRHANGYTRVMKHLKDPGGAERGPRKPTYDCKGSISVKFSTNRQSCDVYYRHLAIHETVAARKAAARAPSGGGRRTTTSWTKVPQGPAATMNDVRQSGGISATLQAEEYANSALAMADSPAPGTPATSNMSRPLKRKRTPPPPPPAPVNGNPRKPLSLADLLRQSDTAQTPAPSFEVEPPKFSKKPAPVAYDLPSWQAPPPSLSKAPNDLPYPLPYQPKRTQPPPTPTSAQPATASQRAAMNATAPQQKVYQQFKLIAPSSNQPKAQGLFTTMKPIPTPRADSLPWPAESYNTPQHPPGPTQFAKYVAPRAKQSCTNCRFAKMKCDEGQPCGSCVKKGKDNECSYEQPRLALAQNTPLPNAGFQQQGQGSHVAQGASQSWSHPSGSTYSVSSQNVQNSADTSQAPSNQTSQTVQSTPPMQTWGSLSMAPPGPQEREDSPDPWYPKR</sequence>
<organism evidence="4 5">
    <name type="scientific">Pseudocercospora eumusae</name>
    <dbReference type="NCBI Taxonomy" id="321146"/>
    <lineage>
        <taxon>Eukaryota</taxon>
        <taxon>Fungi</taxon>
        <taxon>Dikarya</taxon>
        <taxon>Ascomycota</taxon>
        <taxon>Pezizomycotina</taxon>
        <taxon>Dothideomycetes</taxon>
        <taxon>Dothideomycetidae</taxon>
        <taxon>Mycosphaerellales</taxon>
        <taxon>Mycosphaerellaceae</taxon>
        <taxon>Pseudocercospora</taxon>
    </lineage>
</organism>
<evidence type="ECO:0000259" key="3">
    <source>
        <dbReference type="PROSITE" id="PS50048"/>
    </source>
</evidence>
<feature type="compositionally biased region" description="Polar residues" evidence="2">
    <location>
        <begin position="562"/>
        <end position="629"/>
    </location>
</feature>
<feature type="region of interest" description="Disordered" evidence="2">
    <location>
        <begin position="562"/>
        <end position="651"/>
    </location>
</feature>
<evidence type="ECO:0000313" key="4">
    <source>
        <dbReference type="EMBL" id="KXS96357.1"/>
    </source>
</evidence>
<dbReference type="OrthoDB" id="3251668at2759"/>